<sequence length="117" mass="13300">MVATRTDTRPVPTEDLDSLVEVLKVLAHPMRLQILQWLRDPRGQFPVERGIADPDEFGICVSQITDKANLAQSTISSFMRALEREGLVTSTRVGKWTHYKRNEKRIAEIREALSLAL</sequence>
<dbReference type="PANTHER" id="PTHR33154:SF33">
    <property type="entry name" value="TRANSCRIPTIONAL REPRESSOR SDPR"/>
    <property type="match status" value="1"/>
</dbReference>
<evidence type="ECO:0000259" key="4">
    <source>
        <dbReference type="PROSITE" id="PS50987"/>
    </source>
</evidence>
<feature type="domain" description="HTH arsR-type" evidence="4">
    <location>
        <begin position="11"/>
        <end position="117"/>
    </location>
</feature>
<keyword evidence="6" id="KW-1185">Reference proteome</keyword>
<evidence type="ECO:0000313" key="6">
    <source>
        <dbReference type="Proteomes" id="UP000002941"/>
    </source>
</evidence>
<dbReference type="SMART" id="SM00418">
    <property type="entry name" value="HTH_ARSR"/>
    <property type="match status" value="1"/>
</dbReference>
<protein>
    <submittedName>
        <fullName evidence="5">DNA-binding helix-turn-helix protein</fullName>
    </submittedName>
</protein>
<comment type="caution">
    <text evidence="5">The sequence shown here is derived from an EMBL/GenBank/DDBJ whole genome shotgun (WGS) entry which is preliminary data.</text>
</comment>
<dbReference type="Proteomes" id="UP000002941">
    <property type="component" value="Unassembled WGS sequence"/>
</dbReference>
<accession>J1GV94</accession>
<dbReference type="eggNOG" id="COG0640">
    <property type="taxonomic scope" value="Bacteria"/>
</dbReference>
<dbReference type="GO" id="GO:0003677">
    <property type="term" value="F:DNA binding"/>
    <property type="evidence" value="ECO:0007669"/>
    <property type="project" value="UniProtKB-KW"/>
</dbReference>
<gene>
    <name evidence="5" type="ORF">HMPREF1318_1389</name>
</gene>
<dbReference type="AlphaFoldDB" id="J1GV94"/>
<dbReference type="CDD" id="cd00090">
    <property type="entry name" value="HTH_ARSR"/>
    <property type="match status" value="1"/>
</dbReference>
<evidence type="ECO:0000256" key="2">
    <source>
        <dbReference type="ARBA" id="ARBA00023125"/>
    </source>
</evidence>
<dbReference type="InterPro" id="IPR011991">
    <property type="entry name" value="ArsR-like_HTH"/>
</dbReference>
<dbReference type="EMBL" id="AKFT01000211">
    <property type="protein sequence ID" value="EJF37010.1"/>
    <property type="molecule type" value="Genomic_DNA"/>
</dbReference>
<evidence type="ECO:0000256" key="3">
    <source>
        <dbReference type="ARBA" id="ARBA00023163"/>
    </source>
</evidence>
<dbReference type="InterPro" id="IPR001845">
    <property type="entry name" value="HTH_ArsR_DNA-bd_dom"/>
</dbReference>
<proteinExistence type="predicted"/>
<dbReference type="GO" id="GO:0003700">
    <property type="term" value="F:DNA-binding transcription factor activity"/>
    <property type="evidence" value="ECO:0007669"/>
    <property type="project" value="InterPro"/>
</dbReference>
<dbReference type="InterPro" id="IPR036388">
    <property type="entry name" value="WH-like_DNA-bd_sf"/>
</dbReference>
<dbReference type="SUPFAM" id="SSF46785">
    <property type="entry name" value="Winged helix' DNA-binding domain"/>
    <property type="match status" value="1"/>
</dbReference>
<dbReference type="PANTHER" id="PTHR33154">
    <property type="entry name" value="TRANSCRIPTIONAL REGULATOR, ARSR FAMILY"/>
    <property type="match status" value="1"/>
</dbReference>
<name>J1GV94_9ACTO</name>
<reference evidence="5 6" key="1">
    <citation type="submission" date="2012-05" db="EMBL/GenBank/DDBJ databases">
        <authorList>
            <person name="Harkins D.M."/>
            <person name="Madupu R."/>
            <person name="Durkin A.S."/>
            <person name="Torralba M."/>
            <person name="Methe B."/>
            <person name="Sutton G.G."/>
            <person name="Nelson K.E."/>
        </authorList>
    </citation>
    <scope>NUCLEOTIDE SEQUENCE [LARGE SCALE GENOMIC DNA]</scope>
    <source>
        <strain evidence="5 6">F0489</strain>
    </source>
</reference>
<evidence type="ECO:0000256" key="1">
    <source>
        <dbReference type="ARBA" id="ARBA00023015"/>
    </source>
</evidence>
<keyword evidence="2 5" id="KW-0238">DNA-binding</keyword>
<keyword evidence="1" id="KW-0805">Transcription regulation</keyword>
<dbReference type="PROSITE" id="PS50987">
    <property type="entry name" value="HTH_ARSR_2"/>
    <property type="match status" value="1"/>
</dbReference>
<dbReference type="PATRIC" id="fig|1125718.3.peg.2670"/>
<dbReference type="InterPro" id="IPR051081">
    <property type="entry name" value="HTH_MetalResp_TranReg"/>
</dbReference>
<dbReference type="Gene3D" id="1.10.10.10">
    <property type="entry name" value="Winged helix-like DNA-binding domain superfamily/Winged helix DNA-binding domain"/>
    <property type="match status" value="1"/>
</dbReference>
<evidence type="ECO:0000313" key="5">
    <source>
        <dbReference type="EMBL" id="EJF37010.1"/>
    </source>
</evidence>
<dbReference type="InterPro" id="IPR036390">
    <property type="entry name" value="WH_DNA-bd_sf"/>
</dbReference>
<keyword evidence="3" id="KW-0804">Transcription</keyword>
<dbReference type="Pfam" id="PF01022">
    <property type="entry name" value="HTH_5"/>
    <property type="match status" value="1"/>
</dbReference>
<organism evidence="5 6">
    <name type="scientific">Actinomyces massiliensis F0489</name>
    <dbReference type="NCBI Taxonomy" id="1125718"/>
    <lineage>
        <taxon>Bacteria</taxon>
        <taxon>Bacillati</taxon>
        <taxon>Actinomycetota</taxon>
        <taxon>Actinomycetes</taxon>
        <taxon>Actinomycetales</taxon>
        <taxon>Actinomycetaceae</taxon>
        <taxon>Actinomyces</taxon>
    </lineage>
</organism>